<dbReference type="RefSeq" id="WP_223420491.1">
    <property type="nucleotide sequence ID" value="NZ_JAIPME010000002.1"/>
</dbReference>
<feature type="domain" description="4Fe-4S ferredoxin-type" evidence="4">
    <location>
        <begin position="180"/>
        <end position="208"/>
    </location>
</feature>
<dbReference type="Gene3D" id="3.30.70.20">
    <property type="match status" value="1"/>
</dbReference>
<dbReference type="Pfam" id="PF13187">
    <property type="entry name" value="Fer4_9"/>
    <property type="match status" value="1"/>
</dbReference>
<dbReference type="Gene3D" id="3.40.50.360">
    <property type="match status" value="1"/>
</dbReference>
<evidence type="ECO:0000256" key="2">
    <source>
        <dbReference type="ARBA" id="ARBA00023004"/>
    </source>
</evidence>
<protein>
    <submittedName>
        <fullName evidence="5">EFR1 family ferrodoxin</fullName>
    </submittedName>
</protein>
<dbReference type="PANTHER" id="PTHR43122">
    <property type="entry name" value="FERREDOXIN SUBUNIT OF PYRUVATE:FLAVODOXIN OXIDOREDUCTASE-RELATED"/>
    <property type="match status" value="1"/>
</dbReference>
<evidence type="ECO:0000256" key="3">
    <source>
        <dbReference type="ARBA" id="ARBA00023014"/>
    </source>
</evidence>
<sequence length="252" mass="28479">MILYFSATGNSEFLAKSLGDELGDEVVDLFSYIKEGRSGVFESDSPFVLVCPTYSWRVPLFLSKYLLTCDFKGSRDFYVVMDYGDSCGNAYYYIKEDLHKLDLNFKGLYGVKMPENYIMLFDLDSPETNKKIIAGAKNEIGNIVSYIKNMENFPEKKVGIVGKFQSAVINPIFFKFIAKDKKFYATDKCISCGLCEKVCVLNNITYKKARPVWNGNCTHCSACISKCPVSAIEYGKKTQGKDPYLLSKILED</sequence>
<keyword evidence="1" id="KW-0479">Metal-binding</keyword>
<proteinExistence type="predicted"/>
<evidence type="ECO:0000256" key="1">
    <source>
        <dbReference type="ARBA" id="ARBA00022723"/>
    </source>
</evidence>
<evidence type="ECO:0000313" key="6">
    <source>
        <dbReference type="Proteomes" id="UP000734271"/>
    </source>
</evidence>
<dbReference type="PANTHER" id="PTHR43122:SF1">
    <property type="entry name" value="IRON-SULFUR-BINDING PROTEIN"/>
    <property type="match status" value="1"/>
</dbReference>
<dbReference type="EMBL" id="JAIPME010000002">
    <property type="protein sequence ID" value="MBZ2387559.1"/>
    <property type="molecule type" value="Genomic_DNA"/>
</dbReference>
<name>A0ABS7T1A1_9FIRM</name>
<dbReference type="InterPro" id="IPR017900">
    <property type="entry name" value="4Fe4S_Fe_S_CS"/>
</dbReference>
<keyword evidence="2" id="KW-0408">Iron</keyword>
<dbReference type="SUPFAM" id="SSF54862">
    <property type="entry name" value="4Fe-4S ferredoxins"/>
    <property type="match status" value="1"/>
</dbReference>
<comment type="caution">
    <text evidence="5">The sequence shown here is derived from an EMBL/GenBank/DDBJ whole genome shotgun (WGS) entry which is preliminary data.</text>
</comment>
<keyword evidence="6" id="KW-1185">Reference proteome</keyword>
<dbReference type="SUPFAM" id="SSF52218">
    <property type="entry name" value="Flavoproteins"/>
    <property type="match status" value="1"/>
</dbReference>
<feature type="domain" description="4Fe-4S ferredoxin-type" evidence="4">
    <location>
        <begin position="209"/>
        <end position="237"/>
    </location>
</feature>
<keyword evidence="3" id="KW-0411">Iron-sulfur</keyword>
<gene>
    <name evidence="5" type="ORF">K8P03_09710</name>
</gene>
<dbReference type="Proteomes" id="UP000734271">
    <property type="component" value="Unassembled WGS sequence"/>
</dbReference>
<organism evidence="5 6">
    <name type="scientific">Anaerococcus murdochii</name>
    <dbReference type="NCBI Taxonomy" id="411577"/>
    <lineage>
        <taxon>Bacteria</taxon>
        <taxon>Bacillati</taxon>
        <taxon>Bacillota</taxon>
        <taxon>Tissierellia</taxon>
        <taxon>Tissierellales</taxon>
        <taxon>Peptoniphilaceae</taxon>
        <taxon>Anaerococcus</taxon>
    </lineage>
</organism>
<accession>A0ABS7T1A1</accession>
<evidence type="ECO:0000313" key="5">
    <source>
        <dbReference type="EMBL" id="MBZ2387559.1"/>
    </source>
</evidence>
<dbReference type="InterPro" id="IPR029039">
    <property type="entry name" value="Flavoprotein-like_sf"/>
</dbReference>
<evidence type="ECO:0000259" key="4">
    <source>
        <dbReference type="PROSITE" id="PS51379"/>
    </source>
</evidence>
<dbReference type="InterPro" id="IPR017896">
    <property type="entry name" value="4Fe4S_Fe-S-bd"/>
</dbReference>
<reference evidence="5 6" key="1">
    <citation type="submission" date="2021-08" db="EMBL/GenBank/DDBJ databases">
        <title>FDA dAtabase for Regulatory Grade micrObial Sequences (FDA-ARGOS): Supporting development and validation of Infectious Disease Dx tests.</title>
        <authorList>
            <person name="Sproer C."/>
            <person name="Gronow S."/>
            <person name="Severitt S."/>
            <person name="Schroder I."/>
            <person name="Tallon L."/>
            <person name="Sadzewicz L."/>
            <person name="Zhao X."/>
            <person name="Boylan J."/>
            <person name="Ott S."/>
            <person name="Bowen H."/>
            <person name="Vavikolanu K."/>
            <person name="Hazen T."/>
            <person name="Aluvathingal J."/>
            <person name="Nadendla S."/>
            <person name="Lowell S."/>
            <person name="Myers T."/>
            <person name="Yan Y."/>
            <person name="Sichtig H."/>
        </authorList>
    </citation>
    <scope>NUCLEOTIDE SEQUENCE [LARGE SCALE GENOMIC DNA]</scope>
    <source>
        <strain evidence="5 6">FDAARGOS_1460</strain>
    </source>
</reference>
<dbReference type="InterPro" id="IPR047964">
    <property type="entry name" value="EFR1-like"/>
</dbReference>
<dbReference type="NCBIfam" id="NF038196">
    <property type="entry name" value="ferrodoxin_EFR1"/>
    <property type="match status" value="1"/>
</dbReference>
<dbReference type="PROSITE" id="PS00198">
    <property type="entry name" value="4FE4S_FER_1"/>
    <property type="match status" value="1"/>
</dbReference>
<dbReference type="PROSITE" id="PS51379">
    <property type="entry name" value="4FE4S_FER_2"/>
    <property type="match status" value="2"/>
</dbReference>